<dbReference type="GO" id="GO:0003841">
    <property type="term" value="F:1-acylglycerol-3-phosphate O-acyltransferase activity"/>
    <property type="evidence" value="ECO:0007669"/>
    <property type="project" value="TreeGrafter"/>
</dbReference>
<organism evidence="5 6">
    <name type="scientific">Nocardioides silvaticus</name>
    <dbReference type="NCBI Taxonomy" id="2201891"/>
    <lineage>
        <taxon>Bacteria</taxon>
        <taxon>Bacillati</taxon>
        <taxon>Actinomycetota</taxon>
        <taxon>Actinomycetes</taxon>
        <taxon>Propionibacteriales</taxon>
        <taxon>Nocardioidaceae</taxon>
        <taxon>Nocardioides</taxon>
    </lineage>
</organism>
<evidence type="ECO:0000256" key="2">
    <source>
        <dbReference type="ARBA" id="ARBA00023315"/>
    </source>
</evidence>
<dbReference type="AlphaFoldDB" id="A0A316TET2"/>
<feature type="compositionally biased region" description="Pro residues" evidence="3">
    <location>
        <begin position="85"/>
        <end position="94"/>
    </location>
</feature>
<keyword evidence="1" id="KW-0808">Transferase</keyword>
<comment type="caution">
    <text evidence="5">The sequence shown here is derived from an EMBL/GenBank/DDBJ whole genome shotgun (WGS) entry which is preliminary data.</text>
</comment>
<sequence length="362" mass="38994">MPATSSCATSTCSRRGRRSSTPTSRRSSPRRSSRWLCGSRTPRSSRWSSGPRRASARPTPTSTGCRRPCSARSTRRRRSRAPATATPPPTPRTPAPTGRRARPSRTPSLLTAVTDPATGYIARVTTNDEAHRIAREKGVSGPLYLVVKVVAALVFRVVCGFTASGKENVPKKGPVVIVPNHKSFWDPFFVAIVLRRPVHFMGKAEHFDGPMAGIFLRLGAFPVQRGTSDAEALETSRAILARGDALALFPEGTRVRDEGLGTPKRGAARLAIEAGAPLVPATLTGTEKRRWPLPRKVRIVFGTPVSVKGLEATPEDAALAMGQAWPQVTEEYARWQDRTGLIAAGAAAVGLGAWVVRKRRSG</sequence>
<dbReference type="SUPFAM" id="SSF69593">
    <property type="entry name" value="Glycerol-3-phosphate (1)-acyltransferase"/>
    <property type="match status" value="1"/>
</dbReference>
<protein>
    <recommendedName>
        <fullName evidence="4">Phospholipid/glycerol acyltransferase domain-containing protein</fullName>
    </recommendedName>
</protein>
<accession>A0A316TET2</accession>
<feature type="region of interest" description="Disordered" evidence="3">
    <location>
        <begin position="1"/>
        <end position="107"/>
    </location>
</feature>
<feature type="compositionally biased region" description="Low complexity" evidence="3">
    <location>
        <begin position="38"/>
        <end position="72"/>
    </location>
</feature>
<dbReference type="EMBL" id="QGDD01000008">
    <property type="protein sequence ID" value="PWN01629.1"/>
    <property type="molecule type" value="Genomic_DNA"/>
</dbReference>
<dbReference type="GO" id="GO:0006654">
    <property type="term" value="P:phosphatidic acid biosynthetic process"/>
    <property type="evidence" value="ECO:0007669"/>
    <property type="project" value="TreeGrafter"/>
</dbReference>
<dbReference type="Pfam" id="PF01553">
    <property type="entry name" value="Acyltransferase"/>
    <property type="match status" value="1"/>
</dbReference>
<feature type="domain" description="Phospholipid/glycerol acyltransferase" evidence="4">
    <location>
        <begin position="175"/>
        <end position="286"/>
    </location>
</feature>
<evidence type="ECO:0000313" key="6">
    <source>
        <dbReference type="Proteomes" id="UP000245507"/>
    </source>
</evidence>
<dbReference type="PANTHER" id="PTHR10434">
    <property type="entry name" value="1-ACYL-SN-GLYCEROL-3-PHOSPHATE ACYLTRANSFERASE"/>
    <property type="match status" value="1"/>
</dbReference>
<dbReference type="InterPro" id="IPR002123">
    <property type="entry name" value="Plipid/glycerol_acylTrfase"/>
</dbReference>
<name>A0A316TET2_9ACTN</name>
<gene>
    <name evidence="5" type="ORF">DJ010_16395</name>
</gene>
<dbReference type="Proteomes" id="UP000245507">
    <property type="component" value="Unassembled WGS sequence"/>
</dbReference>
<feature type="compositionally biased region" description="Low complexity" evidence="3">
    <location>
        <begin position="1"/>
        <end position="26"/>
    </location>
</feature>
<proteinExistence type="predicted"/>
<keyword evidence="6" id="KW-1185">Reference proteome</keyword>
<dbReference type="SMART" id="SM00563">
    <property type="entry name" value="PlsC"/>
    <property type="match status" value="1"/>
</dbReference>
<evidence type="ECO:0000256" key="1">
    <source>
        <dbReference type="ARBA" id="ARBA00022679"/>
    </source>
</evidence>
<dbReference type="CDD" id="cd07989">
    <property type="entry name" value="LPLAT_AGPAT-like"/>
    <property type="match status" value="1"/>
</dbReference>
<dbReference type="PANTHER" id="PTHR10434:SF11">
    <property type="entry name" value="1-ACYL-SN-GLYCEROL-3-PHOSPHATE ACYLTRANSFERASE"/>
    <property type="match status" value="1"/>
</dbReference>
<reference evidence="5 6" key="1">
    <citation type="submission" date="2018-05" db="EMBL/GenBank/DDBJ databases">
        <title>Nocardioides silvaticus genome.</title>
        <authorList>
            <person name="Li C."/>
            <person name="Wang G."/>
        </authorList>
    </citation>
    <scope>NUCLEOTIDE SEQUENCE [LARGE SCALE GENOMIC DNA]</scope>
    <source>
        <strain evidence="5 6">CCTCC AB 2018079</strain>
    </source>
</reference>
<evidence type="ECO:0000313" key="5">
    <source>
        <dbReference type="EMBL" id="PWN01629.1"/>
    </source>
</evidence>
<evidence type="ECO:0000256" key="3">
    <source>
        <dbReference type="SAM" id="MobiDB-lite"/>
    </source>
</evidence>
<keyword evidence="2" id="KW-0012">Acyltransferase</keyword>
<evidence type="ECO:0000259" key="4">
    <source>
        <dbReference type="SMART" id="SM00563"/>
    </source>
</evidence>